<evidence type="ECO:0000313" key="3">
    <source>
        <dbReference type="EMBL" id="MBA4639798.1"/>
    </source>
</evidence>
<dbReference type="PANTHER" id="PTHR47319:SF6">
    <property type="entry name" value="OS06G0683400 PROTEIN"/>
    <property type="match status" value="1"/>
</dbReference>
<dbReference type="SUPFAM" id="SSF47473">
    <property type="entry name" value="EF-hand"/>
    <property type="match status" value="1"/>
</dbReference>
<dbReference type="PROSITE" id="PS50222">
    <property type="entry name" value="EF_HAND_2"/>
    <property type="match status" value="1"/>
</dbReference>
<dbReference type="EMBL" id="GISG01115307">
    <property type="protein sequence ID" value="MBA4639798.1"/>
    <property type="molecule type" value="Transcribed_RNA"/>
</dbReference>
<evidence type="ECO:0000259" key="2">
    <source>
        <dbReference type="PROSITE" id="PS50222"/>
    </source>
</evidence>
<proteinExistence type="predicted"/>
<dbReference type="InterPro" id="IPR044205">
    <property type="entry name" value="KIC/PBP1/KRP1"/>
</dbReference>
<dbReference type="InterPro" id="IPR018247">
    <property type="entry name" value="EF_Hand_1_Ca_BS"/>
</dbReference>
<protein>
    <recommendedName>
        <fullName evidence="2">EF-hand domain-containing protein</fullName>
    </recommendedName>
</protein>
<dbReference type="InterPro" id="IPR002048">
    <property type="entry name" value="EF_hand_dom"/>
</dbReference>
<dbReference type="Gene3D" id="1.10.238.10">
    <property type="entry name" value="EF-hand"/>
    <property type="match status" value="1"/>
</dbReference>
<dbReference type="PROSITE" id="PS00018">
    <property type="entry name" value="EF_HAND_1"/>
    <property type="match status" value="1"/>
</dbReference>
<evidence type="ECO:0000256" key="1">
    <source>
        <dbReference type="ARBA" id="ARBA00022837"/>
    </source>
</evidence>
<sequence>MASRQIKEDGNGFVFEDFFPSMVAELGAEGFMEELCTGFRMLMDEEKGLITIESLMRNTAVLGLKDMSEEEIRGMVREGDVDGDGCLNQMEFCVLMFRLSPALMEGSRACLQFALHMANKDYVPN</sequence>
<dbReference type="PANTHER" id="PTHR47319">
    <property type="entry name" value="CALCIUM-BINDING PROTEIN KIC"/>
    <property type="match status" value="1"/>
</dbReference>
<dbReference type="GO" id="GO:0005509">
    <property type="term" value="F:calcium ion binding"/>
    <property type="evidence" value="ECO:0007669"/>
    <property type="project" value="InterPro"/>
</dbReference>
<organism evidence="3">
    <name type="scientific">Opuntia streptacantha</name>
    <name type="common">Prickly pear cactus</name>
    <name type="synonym">Opuntia cardona</name>
    <dbReference type="NCBI Taxonomy" id="393608"/>
    <lineage>
        <taxon>Eukaryota</taxon>
        <taxon>Viridiplantae</taxon>
        <taxon>Streptophyta</taxon>
        <taxon>Embryophyta</taxon>
        <taxon>Tracheophyta</taxon>
        <taxon>Spermatophyta</taxon>
        <taxon>Magnoliopsida</taxon>
        <taxon>eudicotyledons</taxon>
        <taxon>Gunneridae</taxon>
        <taxon>Pentapetalae</taxon>
        <taxon>Caryophyllales</taxon>
        <taxon>Cactineae</taxon>
        <taxon>Cactaceae</taxon>
        <taxon>Opuntioideae</taxon>
        <taxon>Opuntia</taxon>
    </lineage>
</organism>
<dbReference type="AlphaFoldDB" id="A0A7C8ZCG0"/>
<dbReference type="InterPro" id="IPR011992">
    <property type="entry name" value="EF-hand-dom_pair"/>
</dbReference>
<reference evidence="3" key="2">
    <citation type="submission" date="2020-07" db="EMBL/GenBank/DDBJ databases">
        <authorList>
            <person name="Vera ALvarez R."/>
            <person name="Arias-Moreno D.M."/>
            <person name="Jimenez-Jacinto V."/>
            <person name="Jimenez-Bremont J.F."/>
            <person name="Swaminathan K."/>
            <person name="Moose S.P."/>
            <person name="Guerrero-Gonzalez M.L."/>
            <person name="Marino-Ramirez L."/>
            <person name="Landsman D."/>
            <person name="Rodriguez-Kessler M."/>
            <person name="Delgado-Sanchez P."/>
        </authorList>
    </citation>
    <scope>NUCLEOTIDE SEQUENCE</scope>
    <source>
        <tissue evidence="3">Cladode</tissue>
    </source>
</reference>
<feature type="domain" description="EF-hand" evidence="2">
    <location>
        <begin position="67"/>
        <end position="102"/>
    </location>
</feature>
<keyword evidence="1" id="KW-0106">Calcium</keyword>
<accession>A0A7C8ZCG0</accession>
<name>A0A7C8ZCG0_OPUST</name>
<reference evidence="3" key="1">
    <citation type="journal article" date="2013" name="J. Plant Res.">
        <title>Effect of fungi and light on seed germination of three Opuntia species from semiarid lands of central Mexico.</title>
        <authorList>
            <person name="Delgado-Sanchez P."/>
            <person name="Jimenez-Bremont J.F."/>
            <person name="Guerrero-Gonzalez Mde L."/>
            <person name="Flores J."/>
        </authorList>
    </citation>
    <scope>NUCLEOTIDE SEQUENCE</scope>
    <source>
        <tissue evidence="3">Cladode</tissue>
    </source>
</reference>
<dbReference type="Pfam" id="PF13833">
    <property type="entry name" value="EF-hand_8"/>
    <property type="match status" value="1"/>
</dbReference>